<feature type="compositionally biased region" description="Basic residues" evidence="1">
    <location>
        <begin position="69"/>
        <end position="84"/>
    </location>
</feature>
<dbReference type="EMBL" id="AP011482">
    <property type="protein sequence ID" value="BBD82431.1"/>
    <property type="molecule type" value="Genomic_DNA"/>
</dbReference>
<gene>
    <name evidence="3" type="primary">K0367D03.50</name>
    <name evidence="2" type="synonym">K0339E09.9</name>
</gene>
<accession>A0A679B8U8</accession>
<organism evidence="3">
    <name type="scientific">Oryza sativa subsp. indica</name>
    <name type="common">Rice</name>
    <dbReference type="NCBI Taxonomy" id="39946"/>
    <lineage>
        <taxon>Eukaryota</taxon>
        <taxon>Viridiplantae</taxon>
        <taxon>Streptophyta</taxon>
        <taxon>Embryophyta</taxon>
        <taxon>Tracheophyta</taxon>
        <taxon>Spermatophyta</taxon>
        <taxon>Magnoliopsida</taxon>
        <taxon>Liliopsida</taxon>
        <taxon>Poales</taxon>
        <taxon>Poaceae</taxon>
        <taxon>BOP clade</taxon>
        <taxon>Oryzoideae</taxon>
        <taxon>Oryzeae</taxon>
        <taxon>Oryzinae</taxon>
        <taxon>Oryza</taxon>
        <taxon>Oryza sativa</taxon>
    </lineage>
</organism>
<feature type="region of interest" description="Disordered" evidence="1">
    <location>
        <begin position="55"/>
        <end position="103"/>
    </location>
</feature>
<dbReference type="AlphaFoldDB" id="A0A679B8U8"/>
<reference evidence="3" key="2">
    <citation type="submission" date="2009-05" db="EMBL/GenBank/DDBJ databases">
        <title>Oryza sativa Indica Group genomic DNA, chromosome 11, BAC clone:K0367D03, cultivar:Kasalath.</title>
        <authorList>
            <person name="Matsumoto T."/>
            <person name="Wu J."/>
            <person name="Kanamori H."/>
        </authorList>
    </citation>
    <scope>NUCLEOTIDE SEQUENCE</scope>
</reference>
<protein>
    <submittedName>
        <fullName evidence="3">Uncharacterized protein</fullName>
    </submittedName>
</protein>
<name>A0A679B8U8_ORYSI</name>
<evidence type="ECO:0000313" key="3">
    <source>
        <dbReference type="EMBL" id="BBD82431.1"/>
    </source>
</evidence>
<dbReference type="EMBL" id="AP011483">
    <property type="protein sequence ID" value="BAU59074.1"/>
    <property type="molecule type" value="Genomic_DNA"/>
</dbReference>
<feature type="compositionally biased region" description="Low complexity" evidence="1">
    <location>
        <begin position="91"/>
        <end position="103"/>
    </location>
</feature>
<sequence>MTKTSSRAFSLQVRPNVTDSLQPVSRILKMEGLCPTSVPSEAVAAAAIRPAIQVQQQGNAGGAGEDKVWRRREREKRERRRRGRGTSPQWKRNTAAVARKRNTAAAAKIIQLR</sequence>
<evidence type="ECO:0000313" key="2">
    <source>
        <dbReference type="EMBL" id="BAU59074.1"/>
    </source>
</evidence>
<reference evidence="2" key="1">
    <citation type="submission" date="2009-05" db="EMBL/GenBank/DDBJ databases">
        <title>Oryza sativa Indica Group genomic DNA, chromosome 11, BAC clone:K0339E09, cultivar:Kasalath.</title>
        <authorList>
            <person name="Matsumoto T."/>
            <person name="Wu J."/>
            <person name="Kanamori H."/>
        </authorList>
    </citation>
    <scope>NUCLEOTIDE SEQUENCE</scope>
</reference>
<evidence type="ECO:0000256" key="1">
    <source>
        <dbReference type="SAM" id="MobiDB-lite"/>
    </source>
</evidence>
<proteinExistence type="predicted"/>